<name>A0A2G1QPT6_9HYPH</name>
<evidence type="ECO:0000313" key="1">
    <source>
        <dbReference type="EMBL" id="PHP67489.1"/>
    </source>
</evidence>
<dbReference type="OrthoDB" id="8116792at2"/>
<keyword evidence="2" id="KW-1185">Reference proteome</keyword>
<gene>
    <name evidence="1" type="ORF">CSC94_07215</name>
</gene>
<dbReference type="EMBL" id="PDVP01000003">
    <property type="protein sequence ID" value="PHP67489.1"/>
    <property type="molecule type" value="Genomic_DNA"/>
</dbReference>
<accession>A0A2G1QPT6</accession>
<dbReference type="Proteomes" id="UP000221168">
    <property type="component" value="Unassembled WGS sequence"/>
</dbReference>
<organism evidence="1 2">
    <name type="scientific">Zhengella mangrovi</name>
    <dbReference type="NCBI Taxonomy" id="1982044"/>
    <lineage>
        <taxon>Bacteria</taxon>
        <taxon>Pseudomonadati</taxon>
        <taxon>Pseudomonadota</taxon>
        <taxon>Alphaproteobacteria</taxon>
        <taxon>Hyphomicrobiales</taxon>
        <taxon>Notoacmeibacteraceae</taxon>
        <taxon>Zhengella</taxon>
    </lineage>
</organism>
<comment type="caution">
    <text evidence="1">The sequence shown here is derived from an EMBL/GenBank/DDBJ whole genome shotgun (WGS) entry which is preliminary data.</text>
</comment>
<dbReference type="RefSeq" id="WP_099305416.1">
    <property type="nucleotide sequence ID" value="NZ_PDVP01000003.1"/>
</dbReference>
<evidence type="ECO:0000313" key="2">
    <source>
        <dbReference type="Proteomes" id="UP000221168"/>
    </source>
</evidence>
<reference evidence="1 2" key="1">
    <citation type="submission" date="2017-10" db="EMBL/GenBank/DDBJ databases">
        <title>Sedimentibacterium mangrovi gen. nov., sp. nov., a novel member of family Phyllobacteriacea isolated from mangrove sediment.</title>
        <authorList>
            <person name="Liao H."/>
            <person name="Tian Y."/>
        </authorList>
    </citation>
    <scope>NUCLEOTIDE SEQUENCE [LARGE SCALE GENOMIC DNA]</scope>
    <source>
        <strain evidence="1 2">X9-2-2</strain>
    </source>
</reference>
<dbReference type="AlphaFoldDB" id="A0A2G1QPT6"/>
<proteinExistence type="predicted"/>
<sequence>MRPSSGKVNLPGGAPADLLLAPLVISLRLPVLFAEAAGGSLCQGEARKAVAEKVRAGIEGLWEAQFSLWRSTMEFWPHVLAGRHPADLVANSVTRASKAAVRPASKTVRRNYDRLRKR</sequence>
<protein>
    <submittedName>
        <fullName evidence="1">Uncharacterized protein</fullName>
    </submittedName>
</protein>